<organism evidence="2 3">
    <name type="scientific">Nakaseomyces bracarensis</name>
    <dbReference type="NCBI Taxonomy" id="273131"/>
    <lineage>
        <taxon>Eukaryota</taxon>
        <taxon>Fungi</taxon>
        <taxon>Dikarya</taxon>
        <taxon>Ascomycota</taxon>
        <taxon>Saccharomycotina</taxon>
        <taxon>Saccharomycetes</taxon>
        <taxon>Saccharomycetales</taxon>
        <taxon>Saccharomycetaceae</taxon>
        <taxon>Nakaseomyces</taxon>
    </lineage>
</organism>
<dbReference type="EMBL" id="JBEVYD010000009">
    <property type="protein sequence ID" value="KAL3230638.1"/>
    <property type="molecule type" value="Genomic_DNA"/>
</dbReference>
<feature type="transmembrane region" description="Helical" evidence="1">
    <location>
        <begin position="97"/>
        <end position="121"/>
    </location>
</feature>
<dbReference type="PANTHER" id="PTHR37783:SF1">
    <property type="entry name" value="MEMBRANE PROTEIN, PUTATIVE (AFU_ORTHOLOGUE AFUA_1G04315)-RELATED"/>
    <property type="match status" value="1"/>
</dbReference>
<name>A0ABR4NQX6_9SACH</name>
<protein>
    <recommendedName>
        <fullName evidence="4">DUF2470 domain-containing protein</fullName>
    </recommendedName>
</protein>
<evidence type="ECO:0000313" key="3">
    <source>
        <dbReference type="Proteomes" id="UP001623330"/>
    </source>
</evidence>
<evidence type="ECO:0000256" key="1">
    <source>
        <dbReference type="SAM" id="Phobius"/>
    </source>
</evidence>
<evidence type="ECO:0000313" key="2">
    <source>
        <dbReference type="EMBL" id="KAL3230638.1"/>
    </source>
</evidence>
<comment type="caution">
    <text evidence="2">The sequence shown here is derived from an EMBL/GenBank/DDBJ whole genome shotgun (WGS) entry which is preliminary data.</text>
</comment>
<gene>
    <name evidence="2" type="ORF">RNJ44_01087</name>
</gene>
<reference evidence="2 3" key="1">
    <citation type="submission" date="2024-05" db="EMBL/GenBank/DDBJ databases">
        <title>Long read based assembly of the Candida bracarensis genome reveals expanded adhesin content.</title>
        <authorList>
            <person name="Marcet-Houben M."/>
            <person name="Ksiezopolska E."/>
            <person name="Gabaldon T."/>
        </authorList>
    </citation>
    <scope>NUCLEOTIDE SEQUENCE [LARGE SCALE GENOMIC DNA]</scope>
    <source>
        <strain evidence="2 3">CBM6</strain>
    </source>
</reference>
<keyword evidence="3" id="KW-1185">Reference proteome</keyword>
<sequence>MEPVIIAHWNTERSHNLKDILCVNGKVKERPYSIRLVGVEGDALEFAFKMDESNDVTLTKYVNLDRIEKETDEEALVRLAHAASQKQGKTYDKLDRVLYPCTVADFAVIALVLLPIFSYAYRPFLHVLFPSWLPLIGRLGNFLDNDKILLAVIILEFAIHIAEVVFVLWPLLYHYRITESPDLLTEFLFYGILEGYGPIRRMKELKLE</sequence>
<keyword evidence="1" id="KW-1133">Transmembrane helix</keyword>
<feature type="transmembrane region" description="Helical" evidence="1">
    <location>
        <begin position="148"/>
        <end position="172"/>
    </location>
</feature>
<keyword evidence="1" id="KW-0812">Transmembrane</keyword>
<dbReference type="PANTHER" id="PTHR37783">
    <property type="entry name" value="MEMBRANE PROTEIN, PUTATIVE (AFU_ORTHOLOGUE AFUA_1G04315)-RELATED"/>
    <property type="match status" value="1"/>
</dbReference>
<keyword evidence="1" id="KW-0472">Membrane</keyword>
<dbReference type="Proteomes" id="UP001623330">
    <property type="component" value="Unassembled WGS sequence"/>
</dbReference>
<evidence type="ECO:0008006" key="4">
    <source>
        <dbReference type="Google" id="ProtNLM"/>
    </source>
</evidence>
<proteinExistence type="predicted"/>
<accession>A0ABR4NQX6</accession>